<sequence length="228" mass="26555">MSALVRTKSVDSDYDHLLKFIVLGDLNVGKTTYLYHFVHNTYSNFKSTVGIDFYEKRVTFKSNINIGAKYRLKLLLWDSAGQERYRSLTTSLFRDIMGFILMFDVTNESTFLSVRNWITFIQTHCYNSEPQIILIGNKIDADNRRFVDTVRAKDLADELHVVYIETSSVTGHNVKESMELLIEQTMNQMELATQKYYKSSSTIDIREMPTKSKTLMKKLYENKNQCNC</sequence>
<gene>
    <name evidence="3" type="ORF">GPM918_LOCUS1812</name>
    <name evidence="4" type="ORF">OVA965_LOCUS16072</name>
    <name evidence="5" type="ORF">SRO942_LOCUS1812</name>
    <name evidence="6" type="ORF">TMI583_LOCUS16081</name>
</gene>
<dbReference type="EMBL" id="CAJOBA010007390">
    <property type="protein sequence ID" value="CAF3800937.1"/>
    <property type="molecule type" value="Genomic_DNA"/>
</dbReference>
<dbReference type="OrthoDB" id="25896at2759"/>
<dbReference type="Proteomes" id="UP000682733">
    <property type="component" value="Unassembled WGS sequence"/>
</dbReference>
<evidence type="ECO:0000256" key="2">
    <source>
        <dbReference type="ARBA" id="ARBA00023134"/>
    </source>
</evidence>
<dbReference type="PROSITE" id="PS51420">
    <property type="entry name" value="RHO"/>
    <property type="match status" value="1"/>
</dbReference>
<protein>
    <submittedName>
        <fullName evidence="3">Uncharacterized protein</fullName>
    </submittedName>
</protein>
<dbReference type="PROSITE" id="PS51419">
    <property type="entry name" value="RAB"/>
    <property type="match status" value="1"/>
</dbReference>
<name>A0A813QKP6_9BILA</name>
<dbReference type="FunFam" id="3.40.50.300:FF:001447">
    <property type="entry name" value="Ras-related protein Rab-1B"/>
    <property type="match status" value="1"/>
</dbReference>
<dbReference type="Pfam" id="PF00071">
    <property type="entry name" value="Ras"/>
    <property type="match status" value="1"/>
</dbReference>
<dbReference type="GO" id="GO:0005525">
    <property type="term" value="F:GTP binding"/>
    <property type="evidence" value="ECO:0007669"/>
    <property type="project" value="UniProtKB-KW"/>
</dbReference>
<proteinExistence type="predicted"/>
<evidence type="ECO:0000313" key="4">
    <source>
        <dbReference type="EMBL" id="CAF1032669.1"/>
    </source>
</evidence>
<dbReference type="InterPro" id="IPR027417">
    <property type="entry name" value="P-loop_NTPase"/>
</dbReference>
<dbReference type="PROSITE" id="PS51421">
    <property type="entry name" value="RAS"/>
    <property type="match status" value="1"/>
</dbReference>
<dbReference type="Proteomes" id="UP000681722">
    <property type="component" value="Unassembled WGS sequence"/>
</dbReference>
<evidence type="ECO:0000313" key="7">
    <source>
        <dbReference type="Proteomes" id="UP000663829"/>
    </source>
</evidence>
<keyword evidence="7" id="KW-1185">Reference proteome</keyword>
<evidence type="ECO:0000313" key="3">
    <source>
        <dbReference type="EMBL" id="CAF0768904.1"/>
    </source>
</evidence>
<organism evidence="3 7">
    <name type="scientific">Didymodactylos carnosus</name>
    <dbReference type="NCBI Taxonomy" id="1234261"/>
    <lineage>
        <taxon>Eukaryota</taxon>
        <taxon>Metazoa</taxon>
        <taxon>Spiralia</taxon>
        <taxon>Gnathifera</taxon>
        <taxon>Rotifera</taxon>
        <taxon>Eurotatoria</taxon>
        <taxon>Bdelloidea</taxon>
        <taxon>Philodinida</taxon>
        <taxon>Philodinidae</taxon>
        <taxon>Didymodactylos</taxon>
    </lineage>
</organism>
<dbReference type="Proteomes" id="UP000663829">
    <property type="component" value="Unassembled WGS sequence"/>
</dbReference>
<keyword evidence="1" id="KW-0547">Nucleotide-binding</keyword>
<keyword evidence="2" id="KW-0342">GTP-binding</keyword>
<dbReference type="AlphaFoldDB" id="A0A813QKP6"/>
<reference evidence="3" key="1">
    <citation type="submission" date="2021-02" db="EMBL/GenBank/DDBJ databases">
        <authorList>
            <person name="Nowell W R."/>
        </authorList>
    </citation>
    <scope>NUCLEOTIDE SEQUENCE</scope>
</reference>
<dbReference type="EMBL" id="CAJNOK010007380">
    <property type="protein sequence ID" value="CAF1032669.1"/>
    <property type="molecule type" value="Genomic_DNA"/>
</dbReference>
<dbReference type="GO" id="GO:0003924">
    <property type="term" value="F:GTPase activity"/>
    <property type="evidence" value="ECO:0007669"/>
    <property type="project" value="InterPro"/>
</dbReference>
<dbReference type="PRINTS" id="PR00449">
    <property type="entry name" value="RASTRNSFRMNG"/>
</dbReference>
<dbReference type="InterPro" id="IPR001806">
    <property type="entry name" value="Small_GTPase"/>
</dbReference>
<evidence type="ECO:0000313" key="5">
    <source>
        <dbReference type="EMBL" id="CAF3550770.1"/>
    </source>
</evidence>
<accession>A0A813QKP6</accession>
<dbReference type="SMART" id="SM00176">
    <property type="entry name" value="RAN"/>
    <property type="match status" value="1"/>
</dbReference>
<dbReference type="SMART" id="SM00175">
    <property type="entry name" value="RAB"/>
    <property type="match status" value="1"/>
</dbReference>
<evidence type="ECO:0000313" key="6">
    <source>
        <dbReference type="EMBL" id="CAF3800937.1"/>
    </source>
</evidence>
<dbReference type="SUPFAM" id="SSF52540">
    <property type="entry name" value="P-loop containing nucleoside triphosphate hydrolases"/>
    <property type="match status" value="1"/>
</dbReference>
<evidence type="ECO:0000256" key="1">
    <source>
        <dbReference type="ARBA" id="ARBA00022741"/>
    </source>
</evidence>
<dbReference type="Gene3D" id="3.40.50.300">
    <property type="entry name" value="P-loop containing nucleotide triphosphate hydrolases"/>
    <property type="match status" value="1"/>
</dbReference>
<dbReference type="Proteomes" id="UP000677228">
    <property type="component" value="Unassembled WGS sequence"/>
</dbReference>
<dbReference type="EMBL" id="CAJOBC010000182">
    <property type="protein sequence ID" value="CAF3550770.1"/>
    <property type="molecule type" value="Genomic_DNA"/>
</dbReference>
<dbReference type="InterPro" id="IPR005225">
    <property type="entry name" value="Small_GTP-bd"/>
</dbReference>
<dbReference type="SMART" id="SM00174">
    <property type="entry name" value="RHO"/>
    <property type="match status" value="1"/>
</dbReference>
<dbReference type="SMART" id="SM00173">
    <property type="entry name" value="RAS"/>
    <property type="match status" value="1"/>
</dbReference>
<dbReference type="InterPro" id="IPR050227">
    <property type="entry name" value="Rab"/>
</dbReference>
<dbReference type="EMBL" id="CAJNOQ010000182">
    <property type="protein sequence ID" value="CAF0768904.1"/>
    <property type="molecule type" value="Genomic_DNA"/>
</dbReference>
<dbReference type="NCBIfam" id="TIGR00231">
    <property type="entry name" value="small_GTP"/>
    <property type="match status" value="1"/>
</dbReference>
<comment type="caution">
    <text evidence="3">The sequence shown here is derived from an EMBL/GenBank/DDBJ whole genome shotgun (WGS) entry which is preliminary data.</text>
</comment>
<dbReference type="PANTHER" id="PTHR47977">
    <property type="entry name" value="RAS-RELATED PROTEIN RAB"/>
    <property type="match status" value="1"/>
</dbReference>